<feature type="transmembrane region" description="Helical" evidence="7">
    <location>
        <begin position="111"/>
        <end position="133"/>
    </location>
</feature>
<keyword evidence="3" id="KW-0813">Transport</keyword>
<comment type="subcellular location">
    <subcellularLocation>
        <location evidence="1">Membrane</location>
    </subcellularLocation>
</comment>
<evidence type="ECO:0000256" key="5">
    <source>
        <dbReference type="ARBA" id="ARBA00022989"/>
    </source>
</evidence>
<keyword evidence="9" id="KW-1185">Reference proteome</keyword>
<evidence type="ECO:0000256" key="6">
    <source>
        <dbReference type="ARBA" id="ARBA00023136"/>
    </source>
</evidence>
<comment type="similarity">
    <text evidence="2">Belongs to the purine permeases (TC 2.A.7.14) family.</text>
</comment>
<evidence type="ECO:0000256" key="4">
    <source>
        <dbReference type="ARBA" id="ARBA00022692"/>
    </source>
</evidence>
<dbReference type="Proteomes" id="UP000316621">
    <property type="component" value="Chromosome 5"/>
</dbReference>
<keyword evidence="6 7" id="KW-0472">Membrane</keyword>
<dbReference type="Pfam" id="PF16913">
    <property type="entry name" value="PUNUT"/>
    <property type="match status" value="1"/>
</dbReference>
<organism evidence="8 9">
    <name type="scientific">Papaver somniferum</name>
    <name type="common">Opium poppy</name>
    <dbReference type="NCBI Taxonomy" id="3469"/>
    <lineage>
        <taxon>Eukaryota</taxon>
        <taxon>Viridiplantae</taxon>
        <taxon>Streptophyta</taxon>
        <taxon>Embryophyta</taxon>
        <taxon>Tracheophyta</taxon>
        <taxon>Spermatophyta</taxon>
        <taxon>Magnoliopsida</taxon>
        <taxon>Ranunculales</taxon>
        <taxon>Papaveraceae</taxon>
        <taxon>Papaveroideae</taxon>
        <taxon>Papaver</taxon>
    </lineage>
</organism>
<dbReference type="InterPro" id="IPR030182">
    <property type="entry name" value="PUP_plant"/>
</dbReference>
<dbReference type="GO" id="GO:0016020">
    <property type="term" value="C:membrane"/>
    <property type="evidence" value="ECO:0007669"/>
    <property type="project" value="UniProtKB-SubCell"/>
</dbReference>
<dbReference type="PANTHER" id="PTHR31376">
    <property type="entry name" value="OS09G0467300 PROTEIN-RELATED"/>
    <property type="match status" value="1"/>
</dbReference>
<evidence type="ECO:0000256" key="2">
    <source>
        <dbReference type="ARBA" id="ARBA00006213"/>
    </source>
</evidence>
<reference evidence="8 9" key="1">
    <citation type="journal article" date="2018" name="Science">
        <title>The opium poppy genome and morphinan production.</title>
        <authorList>
            <person name="Guo L."/>
            <person name="Winzer T."/>
            <person name="Yang X."/>
            <person name="Li Y."/>
            <person name="Ning Z."/>
            <person name="He Z."/>
            <person name="Teodor R."/>
            <person name="Lu Y."/>
            <person name="Bowser T.A."/>
            <person name="Graham I.A."/>
            <person name="Ye K."/>
        </authorList>
    </citation>
    <scope>NUCLEOTIDE SEQUENCE [LARGE SCALE GENOMIC DNA]</scope>
    <source>
        <strain evidence="9">cv. HN1</strain>
        <tissue evidence="8">Leaves</tissue>
    </source>
</reference>
<evidence type="ECO:0000256" key="7">
    <source>
        <dbReference type="SAM" id="Phobius"/>
    </source>
</evidence>
<evidence type="ECO:0000256" key="3">
    <source>
        <dbReference type="ARBA" id="ARBA00022448"/>
    </source>
</evidence>
<dbReference type="AlphaFoldDB" id="A0A4Y7JVY2"/>
<evidence type="ECO:0000256" key="1">
    <source>
        <dbReference type="ARBA" id="ARBA00004370"/>
    </source>
</evidence>
<keyword evidence="4 7" id="KW-0812">Transmembrane</keyword>
<dbReference type="GO" id="GO:0015211">
    <property type="term" value="F:purine nucleoside transmembrane transporter activity"/>
    <property type="evidence" value="ECO:0007669"/>
    <property type="project" value="InterPro"/>
</dbReference>
<feature type="transmembrane region" description="Helical" evidence="7">
    <location>
        <begin position="139"/>
        <end position="160"/>
    </location>
</feature>
<keyword evidence="5 7" id="KW-1133">Transmembrane helix</keyword>
<evidence type="ECO:0000313" key="9">
    <source>
        <dbReference type="Proteomes" id="UP000316621"/>
    </source>
</evidence>
<protein>
    <submittedName>
        <fullName evidence="8">Uncharacterized protein</fullName>
    </submittedName>
</protein>
<dbReference type="PANTHER" id="PTHR31376:SF105">
    <property type="entry name" value="PURINE PERMEASE-RELATED"/>
    <property type="match status" value="1"/>
</dbReference>
<dbReference type="Gramene" id="RZC64131">
    <property type="protein sequence ID" value="RZC64131"/>
    <property type="gene ID" value="C5167_025915"/>
</dbReference>
<feature type="transmembrane region" description="Helical" evidence="7">
    <location>
        <begin position="68"/>
        <end position="90"/>
    </location>
</feature>
<dbReference type="GO" id="GO:0005345">
    <property type="term" value="F:purine nucleobase transmembrane transporter activity"/>
    <property type="evidence" value="ECO:0007669"/>
    <property type="project" value="UniProtKB-ARBA"/>
</dbReference>
<dbReference type="EMBL" id="CM010719">
    <property type="protein sequence ID" value="RZC64131.1"/>
    <property type="molecule type" value="Genomic_DNA"/>
</dbReference>
<name>A0A4Y7JVY2_PAPSO</name>
<gene>
    <name evidence="8" type="ORF">C5167_025915</name>
</gene>
<accession>A0A4Y7JVY2</accession>
<sequence length="222" mass="24420">MVRGRGQGGPREALVEESGPKCYRFGDPNHLANECRKAGRPGAALAGLIMPLVELAYRKSSKPITYSVVMQFQFVLSLFATLVSIIGMAINKDFQVIPREGRNFGLGQVKYYLLLIAVAVAWQIASAGFLGIIYCTSSLFSGIFTTCLLPFTQVAASIAFHEEFTGQKGMSHALCLWGFLSYFVGEYKKTKTAHPIAYDKEKSELTDYNDTTEGGKQYNATQ</sequence>
<proteinExistence type="inferred from homology"/>
<evidence type="ECO:0000313" key="8">
    <source>
        <dbReference type="EMBL" id="RZC64131.1"/>
    </source>
</evidence>